<evidence type="ECO:0000256" key="2">
    <source>
        <dbReference type="ARBA" id="ARBA00022737"/>
    </source>
</evidence>
<evidence type="ECO:0000256" key="4">
    <source>
        <dbReference type="ARBA" id="ARBA00022833"/>
    </source>
</evidence>
<sequence>MSSLAVQSPPALPSIQEMFPEHLLSLPPSVRLSIMTTIKSSSLGIRVNDMGDSSRHVRRPSPKHASNYPFPTSASNSKTLPQSFHRNLQHNAPKSTDLPESEARYPPSTSRSDSSISPTWTEDDNSAEQELDESEDILADPSKKHMCRKCSKRFNRPSSLRIHENTHTGETPFRCPYPGCGRMFNVNSNMRRHYRNHVTASSSLHGPEIDPSILPRQRKRRNIKQTEPAPGTSDIQFPSFGGATAAPVLKKAQWSCNETRSQNSSDSDDSTDDNMDVDTDRSHPIPVPPDQRSWRSGPQCHFNYPVYVPRKDRANRANPDPMHTSPSHSCEPSSPLRDDYTNHERRSSPSHSPRSSLYAIANLIR</sequence>
<evidence type="ECO:0000313" key="9">
    <source>
        <dbReference type="Proteomes" id="UP001498398"/>
    </source>
</evidence>
<organism evidence="8 9">
    <name type="scientific">Marasmiellus scandens</name>
    <dbReference type="NCBI Taxonomy" id="2682957"/>
    <lineage>
        <taxon>Eukaryota</taxon>
        <taxon>Fungi</taxon>
        <taxon>Dikarya</taxon>
        <taxon>Basidiomycota</taxon>
        <taxon>Agaricomycotina</taxon>
        <taxon>Agaricomycetes</taxon>
        <taxon>Agaricomycetidae</taxon>
        <taxon>Agaricales</taxon>
        <taxon>Marasmiineae</taxon>
        <taxon>Omphalotaceae</taxon>
        <taxon>Marasmiellus</taxon>
    </lineage>
</organism>
<dbReference type="PANTHER" id="PTHR14003:SF20">
    <property type="entry name" value="FINGER DOMAIN PROTEIN, PUTATIVE (AFU_ORTHOLOGUE AFUA_4G10380)-RELATED"/>
    <property type="match status" value="1"/>
</dbReference>
<evidence type="ECO:0000259" key="7">
    <source>
        <dbReference type="PROSITE" id="PS50157"/>
    </source>
</evidence>
<feature type="compositionally biased region" description="Low complexity" evidence="6">
    <location>
        <begin position="106"/>
        <end position="120"/>
    </location>
</feature>
<evidence type="ECO:0000256" key="3">
    <source>
        <dbReference type="ARBA" id="ARBA00022771"/>
    </source>
</evidence>
<dbReference type="InterPro" id="IPR013087">
    <property type="entry name" value="Znf_C2H2_type"/>
</dbReference>
<proteinExistence type="predicted"/>
<feature type="region of interest" description="Disordered" evidence="6">
    <location>
        <begin position="311"/>
        <end position="365"/>
    </location>
</feature>
<keyword evidence="9" id="KW-1185">Reference proteome</keyword>
<evidence type="ECO:0000256" key="6">
    <source>
        <dbReference type="SAM" id="MobiDB-lite"/>
    </source>
</evidence>
<feature type="region of interest" description="Disordered" evidence="6">
    <location>
        <begin position="254"/>
        <end position="299"/>
    </location>
</feature>
<dbReference type="SUPFAM" id="SSF57667">
    <property type="entry name" value="beta-beta-alpha zinc fingers"/>
    <property type="match status" value="1"/>
</dbReference>
<keyword evidence="2" id="KW-0677">Repeat</keyword>
<keyword evidence="3 5" id="KW-0863">Zinc-finger</keyword>
<dbReference type="InterPro" id="IPR036236">
    <property type="entry name" value="Znf_C2H2_sf"/>
</dbReference>
<evidence type="ECO:0000313" key="8">
    <source>
        <dbReference type="EMBL" id="KAK7455736.1"/>
    </source>
</evidence>
<dbReference type="PROSITE" id="PS50157">
    <property type="entry name" value="ZINC_FINGER_C2H2_2"/>
    <property type="match status" value="2"/>
</dbReference>
<accession>A0ABR1JAS4</accession>
<gene>
    <name evidence="8" type="ORF">VKT23_010769</name>
</gene>
<feature type="compositionally biased region" description="Acidic residues" evidence="6">
    <location>
        <begin position="121"/>
        <end position="138"/>
    </location>
</feature>
<dbReference type="Proteomes" id="UP001498398">
    <property type="component" value="Unassembled WGS sequence"/>
</dbReference>
<dbReference type="EMBL" id="JBANRG010000022">
    <property type="protein sequence ID" value="KAK7455736.1"/>
    <property type="molecule type" value="Genomic_DNA"/>
</dbReference>
<reference evidence="8 9" key="1">
    <citation type="submission" date="2024-01" db="EMBL/GenBank/DDBJ databases">
        <title>A draft genome for the cacao thread blight pathogen Marasmiellus scandens.</title>
        <authorList>
            <person name="Baruah I.K."/>
            <person name="Leung J."/>
            <person name="Bukari Y."/>
            <person name="Amoako-Attah I."/>
            <person name="Meinhardt L.W."/>
            <person name="Bailey B.A."/>
            <person name="Cohen S.P."/>
        </authorList>
    </citation>
    <scope>NUCLEOTIDE SEQUENCE [LARGE SCALE GENOMIC DNA]</scope>
    <source>
        <strain evidence="8 9">GH-19</strain>
    </source>
</reference>
<evidence type="ECO:0000256" key="5">
    <source>
        <dbReference type="PROSITE-ProRule" id="PRU00042"/>
    </source>
</evidence>
<comment type="caution">
    <text evidence="8">The sequence shown here is derived from an EMBL/GenBank/DDBJ whole genome shotgun (WGS) entry which is preliminary data.</text>
</comment>
<name>A0ABR1JAS4_9AGAR</name>
<keyword evidence="4" id="KW-0862">Zinc</keyword>
<protein>
    <recommendedName>
        <fullName evidence="7">C2H2-type domain-containing protein</fullName>
    </recommendedName>
</protein>
<feature type="region of interest" description="Disordered" evidence="6">
    <location>
        <begin position="46"/>
        <end position="146"/>
    </location>
</feature>
<feature type="compositionally biased region" description="Acidic residues" evidence="6">
    <location>
        <begin position="266"/>
        <end position="277"/>
    </location>
</feature>
<feature type="region of interest" description="Disordered" evidence="6">
    <location>
        <begin position="198"/>
        <end position="241"/>
    </location>
</feature>
<evidence type="ECO:0000256" key="1">
    <source>
        <dbReference type="ARBA" id="ARBA00022723"/>
    </source>
</evidence>
<feature type="compositionally biased region" description="Polar residues" evidence="6">
    <location>
        <begin position="69"/>
        <end position="94"/>
    </location>
</feature>
<dbReference type="SMART" id="SM00355">
    <property type="entry name" value="ZnF_C2H2"/>
    <property type="match status" value="2"/>
</dbReference>
<dbReference type="PROSITE" id="PS00028">
    <property type="entry name" value="ZINC_FINGER_C2H2_1"/>
    <property type="match status" value="2"/>
</dbReference>
<feature type="compositionally biased region" description="Basic and acidic residues" evidence="6">
    <location>
        <begin position="336"/>
        <end position="347"/>
    </location>
</feature>
<dbReference type="Pfam" id="PF00096">
    <property type="entry name" value="zf-C2H2"/>
    <property type="match status" value="2"/>
</dbReference>
<dbReference type="Gene3D" id="3.30.160.60">
    <property type="entry name" value="Classic Zinc Finger"/>
    <property type="match status" value="2"/>
</dbReference>
<keyword evidence="1" id="KW-0479">Metal-binding</keyword>
<feature type="domain" description="C2H2-type" evidence="7">
    <location>
        <begin position="173"/>
        <end position="202"/>
    </location>
</feature>
<dbReference type="PANTHER" id="PTHR14003">
    <property type="entry name" value="TRANSCRIPTIONAL REPRESSOR PROTEIN YY"/>
    <property type="match status" value="1"/>
</dbReference>
<feature type="domain" description="C2H2-type" evidence="7">
    <location>
        <begin position="145"/>
        <end position="172"/>
    </location>
</feature>